<dbReference type="EMBL" id="JBHUEJ010000011">
    <property type="protein sequence ID" value="MFD1709923.1"/>
    <property type="molecule type" value="Genomic_DNA"/>
</dbReference>
<sequence>MNTHKNASLTPKGRAHLVSQIALIGLMPAAEAAGI</sequence>
<protein>
    <submittedName>
        <fullName evidence="1">IS481 family transposase</fullName>
    </submittedName>
</protein>
<evidence type="ECO:0000313" key="2">
    <source>
        <dbReference type="Proteomes" id="UP001597304"/>
    </source>
</evidence>
<organism evidence="1 2">
    <name type="scientific">Ottowia flava</name>
    <dbReference type="NCBI Taxonomy" id="2675430"/>
    <lineage>
        <taxon>Bacteria</taxon>
        <taxon>Pseudomonadati</taxon>
        <taxon>Pseudomonadota</taxon>
        <taxon>Betaproteobacteria</taxon>
        <taxon>Burkholderiales</taxon>
        <taxon>Comamonadaceae</taxon>
        <taxon>Ottowia</taxon>
    </lineage>
</organism>
<feature type="non-terminal residue" evidence="1">
    <location>
        <position position="35"/>
    </location>
</feature>
<proteinExistence type="predicted"/>
<evidence type="ECO:0000313" key="1">
    <source>
        <dbReference type="EMBL" id="MFD1709923.1"/>
    </source>
</evidence>
<reference evidence="2" key="1">
    <citation type="journal article" date="2019" name="Int. J. Syst. Evol. Microbiol.">
        <title>The Global Catalogue of Microorganisms (GCM) 10K type strain sequencing project: providing services to taxonomists for standard genome sequencing and annotation.</title>
        <authorList>
            <consortium name="The Broad Institute Genomics Platform"/>
            <consortium name="The Broad Institute Genome Sequencing Center for Infectious Disease"/>
            <person name="Wu L."/>
            <person name="Ma J."/>
        </authorList>
    </citation>
    <scope>NUCLEOTIDE SEQUENCE [LARGE SCALE GENOMIC DNA]</scope>
    <source>
        <strain evidence="2">LMG 29247</strain>
    </source>
</reference>
<comment type="caution">
    <text evidence="1">The sequence shown here is derived from an EMBL/GenBank/DDBJ whole genome shotgun (WGS) entry which is preliminary data.</text>
</comment>
<keyword evidence="2" id="KW-1185">Reference proteome</keyword>
<name>A0ABW4KR02_9BURK</name>
<dbReference type="Proteomes" id="UP001597304">
    <property type="component" value="Unassembled WGS sequence"/>
</dbReference>
<accession>A0ABW4KR02</accession>
<gene>
    <name evidence="1" type="ORF">ACFSF0_04855</name>
</gene>